<evidence type="ECO:0000313" key="2">
    <source>
        <dbReference type="Proteomes" id="UP000254866"/>
    </source>
</evidence>
<sequence>MDSIIGMRGWDEIAYLTEDPAQCWGSSFDGYQPATFNMPSYRPYPASESLATPLQHQHSYLQDQRQEQGFATNNLDVTLQQEALQPQGPEIGPRYVEYRTAMKEIFQNIIDGRLAMASQSLLEESKWLAGHVEVLGLTVDDVSVYTDMIGNNIAPAKAVYTERKELWDEFNTAWVSLFQKQSDMQEPGQRIQHRQSLMSEESVNEMAEGLTEMCDAIEKHGLVDYQYGVEEERIVVVIENCLDLQESRKGMAEGRGLENSP</sequence>
<protein>
    <submittedName>
        <fullName evidence="1">Uncharacterized protein</fullName>
    </submittedName>
</protein>
<evidence type="ECO:0000313" key="1">
    <source>
        <dbReference type="EMBL" id="RDL30219.1"/>
    </source>
</evidence>
<proteinExistence type="predicted"/>
<organism evidence="1 2">
    <name type="scientific">Venustampulla echinocandica</name>
    <dbReference type="NCBI Taxonomy" id="2656787"/>
    <lineage>
        <taxon>Eukaryota</taxon>
        <taxon>Fungi</taxon>
        <taxon>Dikarya</taxon>
        <taxon>Ascomycota</taxon>
        <taxon>Pezizomycotina</taxon>
        <taxon>Leotiomycetes</taxon>
        <taxon>Helotiales</taxon>
        <taxon>Pleuroascaceae</taxon>
        <taxon>Venustampulla</taxon>
    </lineage>
</organism>
<dbReference type="EMBL" id="NPIC01000016">
    <property type="protein sequence ID" value="RDL30219.1"/>
    <property type="molecule type" value="Genomic_DNA"/>
</dbReference>
<reference evidence="1 2" key="1">
    <citation type="journal article" date="2018" name="IMA Fungus">
        <title>IMA Genome-F 9: Draft genome sequence of Annulohypoxylon stygium, Aspergillus mulundensis, Berkeleyomyces basicola (syn. Thielaviopsis basicola), Ceratocystis smalleyi, two Cercospora beticola strains, Coleophoma cylindrospora, Fusarium fracticaudum, Phialophora cf. hyalina, and Morchella septimelata.</title>
        <authorList>
            <person name="Wingfield B.D."/>
            <person name="Bills G.F."/>
            <person name="Dong Y."/>
            <person name="Huang W."/>
            <person name="Nel W.J."/>
            <person name="Swalarsk-Parry B.S."/>
            <person name="Vaghefi N."/>
            <person name="Wilken P.M."/>
            <person name="An Z."/>
            <person name="de Beer Z.W."/>
            <person name="De Vos L."/>
            <person name="Chen L."/>
            <person name="Duong T.A."/>
            <person name="Gao Y."/>
            <person name="Hammerbacher A."/>
            <person name="Kikkert J.R."/>
            <person name="Li Y."/>
            <person name="Li H."/>
            <person name="Li K."/>
            <person name="Li Q."/>
            <person name="Liu X."/>
            <person name="Ma X."/>
            <person name="Naidoo K."/>
            <person name="Pethybridge S.J."/>
            <person name="Sun J."/>
            <person name="Steenkamp E.T."/>
            <person name="van der Nest M.A."/>
            <person name="van Wyk S."/>
            <person name="Wingfield M.J."/>
            <person name="Xiong C."/>
            <person name="Yue Q."/>
            <person name="Zhang X."/>
        </authorList>
    </citation>
    <scope>NUCLEOTIDE SEQUENCE [LARGE SCALE GENOMIC DNA]</scope>
    <source>
        <strain evidence="1 2">BP 5553</strain>
    </source>
</reference>
<gene>
    <name evidence="1" type="ORF">BP5553_10497</name>
</gene>
<dbReference type="RefSeq" id="XP_031864827.1">
    <property type="nucleotide sequence ID" value="XM_032019120.1"/>
</dbReference>
<dbReference type="OrthoDB" id="5552418at2759"/>
<name>A0A370T9I8_9HELO</name>
<dbReference type="GeneID" id="43603346"/>
<accession>A0A370T9I8</accession>
<dbReference type="Proteomes" id="UP000254866">
    <property type="component" value="Unassembled WGS sequence"/>
</dbReference>
<comment type="caution">
    <text evidence="1">The sequence shown here is derived from an EMBL/GenBank/DDBJ whole genome shotgun (WGS) entry which is preliminary data.</text>
</comment>
<keyword evidence="2" id="KW-1185">Reference proteome</keyword>
<dbReference type="AlphaFoldDB" id="A0A370T9I8"/>